<dbReference type="EMBL" id="JALHBS010000036">
    <property type="protein sequence ID" value="MCP3054896.1"/>
    <property type="molecule type" value="Genomic_DNA"/>
</dbReference>
<accession>A0A9X2KEX2</accession>
<dbReference type="Proteomes" id="UP001155220">
    <property type="component" value="Unassembled WGS sequence"/>
</dbReference>
<feature type="domain" description="Putative restriction endonuclease" evidence="2">
    <location>
        <begin position="44"/>
        <end position="140"/>
    </location>
</feature>
<evidence type="ECO:0000313" key="4">
    <source>
        <dbReference type="Proteomes" id="UP001155220"/>
    </source>
</evidence>
<keyword evidence="4" id="KW-1185">Reference proteome</keyword>
<dbReference type="GO" id="GO:0004519">
    <property type="term" value="F:endonuclease activity"/>
    <property type="evidence" value="ECO:0007669"/>
    <property type="project" value="UniProtKB-KW"/>
</dbReference>
<dbReference type="AlphaFoldDB" id="A0A9X2KEX2"/>
<evidence type="ECO:0000256" key="1">
    <source>
        <dbReference type="SAM" id="MobiDB-lite"/>
    </source>
</evidence>
<dbReference type="RefSeq" id="WP_253963764.1">
    <property type="nucleotide sequence ID" value="NZ_JALHBS010000036.1"/>
</dbReference>
<comment type="caution">
    <text evidence="3">The sequence shown here is derived from an EMBL/GenBank/DDBJ whole genome shotgun (WGS) entry which is preliminary data.</text>
</comment>
<dbReference type="SUPFAM" id="SSF52980">
    <property type="entry name" value="Restriction endonuclease-like"/>
    <property type="match status" value="1"/>
</dbReference>
<keyword evidence="3" id="KW-0378">Hydrolase</keyword>
<dbReference type="InterPro" id="IPR011335">
    <property type="entry name" value="Restrct_endonuc-II-like"/>
</dbReference>
<dbReference type="InterPro" id="IPR008538">
    <property type="entry name" value="Uma2"/>
</dbReference>
<feature type="compositionally biased region" description="Low complexity" evidence="1">
    <location>
        <begin position="188"/>
        <end position="202"/>
    </location>
</feature>
<protein>
    <submittedName>
        <fullName evidence="3">Uma2 family endonuclease</fullName>
    </submittedName>
</protein>
<dbReference type="InterPro" id="IPR012296">
    <property type="entry name" value="Nuclease_put_TT1808"/>
</dbReference>
<dbReference type="PANTHER" id="PTHR35400:SF3">
    <property type="entry name" value="SLL1072 PROTEIN"/>
    <property type="match status" value="1"/>
</dbReference>
<sequence length="222" mass="24034">MSKLVTPPIEDDAVPLNTTRAAEGLPRRRFTVAEIEAFVETGVIPEEERFELIGGEIVPISPKGMTHERIKMWLMEELVRNLPRQFATNPETTFRLSEDTFLEPDFVVFDRASGLERLDGGTCLLAIEIGLSSLGYDRGARPKSTHRSASRSSGSSTGVGLRPASSGPPKAMDMHRPATLPRTRRWSRSPSPASRCGSASSGGSRGDGGQAGRDEEVQGSVL</sequence>
<reference evidence="3" key="1">
    <citation type="submission" date="2022-03" db="EMBL/GenBank/DDBJ databases">
        <title>Aurantimonas Liuensis sp. Nov., isolated from the hadal seawater of the Mariana Trench.</title>
        <authorList>
            <person name="Liu R."/>
        </authorList>
    </citation>
    <scope>NUCLEOTIDE SEQUENCE</scope>
    <source>
        <strain evidence="3">LRZ36</strain>
    </source>
</reference>
<dbReference type="PANTHER" id="PTHR35400">
    <property type="entry name" value="SLR1083 PROTEIN"/>
    <property type="match status" value="1"/>
</dbReference>
<keyword evidence="3" id="KW-0540">Nuclease</keyword>
<dbReference type="Pfam" id="PF05685">
    <property type="entry name" value="Uma2"/>
    <property type="match status" value="1"/>
</dbReference>
<dbReference type="Gene3D" id="3.90.1570.10">
    <property type="entry name" value="tt1808, chain A"/>
    <property type="match status" value="1"/>
</dbReference>
<feature type="region of interest" description="Disordered" evidence="1">
    <location>
        <begin position="136"/>
        <end position="222"/>
    </location>
</feature>
<name>A0A9X2KEX2_9HYPH</name>
<evidence type="ECO:0000313" key="3">
    <source>
        <dbReference type="EMBL" id="MCP3054896.1"/>
    </source>
</evidence>
<keyword evidence="3" id="KW-0255">Endonuclease</keyword>
<dbReference type="CDD" id="cd06260">
    <property type="entry name" value="DUF820-like"/>
    <property type="match status" value="1"/>
</dbReference>
<proteinExistence type="predicted"/>
<evidence type="ECO:0000259" key="2">
    <source>
        <dbReference type="Pfam" id="PF05685"/>
    </source>
</evidence>
<gene>
    <name evidence="3" type="ORF">MJ956_06990</name>
</gene>
<organism evidence="3 4">
    <name type="scientific">Aurantimonas marianensis</name>
    <dbReference type="NCBI Taxonomy" id="2920428"/>
    <lineage>
        <taxon>Bacteria</taxon>
        <taxon>Pseudomonadati</taxon>
        <taxon>Pseudomonadota</taxon>
        <taxon>Alphaproteobacteria</taxon>
        <taxon>Hyphomicrobiales</taxon>
        <taxon>Aurantimonadaceae</taxon>
        <taxon>Aurantimonas</taxon>
    </lineage>
</organism>